<keyword evidence="2 7" id="KW-0812">Transmembrane</keyword>
<comment type="subcellular location">
    <subcellularLocation>
        <location evidence="1">Membrane</location>
        <topology evidence="1">Multi-pass membrane protein</topology>
    </subcellularLocation>
</comment>
<gene>
    <name evidence="9" type="ORF">QYE76_038157</name>
</gene>
<protein>
    <recommendedName>
        <fullName evidence="8">PGG domain-containing protein</fullName>
    </recommendedName>
</protein>
<dbReference type="AlphaFoldDB" id="A0AAD8T8P5"/>
<evidence type="ECO:0000256" key="7">
    <source>
        <dbReference type="SAM" id="Phobius"/>
    </source>
</evidence>
<evidence type="ECO:0000256" key="4">
    <source>
        <dbReference type="ARBA" id="ARBA00022989"/>
    </source>
</evidence>
<evidence type="ECO:0000256" key="1">
    <source>
        <dbReference type="ARBA" id="ARBA00004141"/>
    </source>
</evidence>
<dbReference type="Gene3D" id="1.25.40.20">
    <property type="entry name" value="Ankyrin repeat-containing domain"/>
    <property type="match status" value="1"/>
</dbReference>
<dbReference type="InterPro" id="IPR036770">
    <property type="entry name" value="Ankyrin_rpt-contain_sf"/>
</dbReference>
<keyword evidence="4 7" id="KW-1133">Transmembrane helix</keyword>
<evidence type="ECO:0000256" key="2">
    <source>
        <dbReference type="ARBA" id="ARBA00022692"/>
    </source>
</evidence>
<feature type="transmembrane region" description="Helical" evidence="7">
    <location>
        <begin position="142"/>
        <end position="163"/>
    </location>
</feature>
<feature type="transmembrane region" description="Helical" evidence="7">
    <location>
        <begin position="222"/>
        <end position="248"/>
    </location>
</feature>
<dbReference type="PANTHER" id="PTHR24186:SF50">
    <property type="entry name" value="ANKYRIN REPEAT-CONTAINING PROTEIN ITN1-LIKE ISOFORM X1"/>
    <property type="match status" value="1"/>
</dbReference>
<dbReference type="SUPFAM" id="SSF48403">
    <property type="entry name" value="Ankyrin repeat"/>
    <property type="match status" value="1"/>
</dbReference>
<sequence length="329" mass="35944">MGRTFLHVAVQEESLSVLTYACRFQSRKFASSVMNMQDDDGNTALHIAVEVGNIWIFNPLMENRFVTLNLTNNKGQTPLDLSWMSMPAGVQYGPNVRIRINELLQATGAQTGTYRSDLFYNERIPKLDEKEEAQKITTSTQIVGTGSVLIATVAFAAAFTLPGGYRGDDHKNGGTPTLVGHSAFHVFIIANTLAFILSALSITLLTYAGIADMDIRSRMSGLVFAAGLMTSSARSLSAAFVFGLYLVLAPVARKTAVASFAIAALAFADVVWMISMVFAAEFMLLKRLGARAWWRLARAILVTLLGQFWPYIVIAGVLKCVKVNRDQLS</sequence>
<keyword evidence="5" id="KW-0040">ANK repeat</keyword>
<keyword evidence="10" id="KW-1185">Reference proteome</keyword>
<feature type="transmembrane region" description="Helical" evidence="7">
    <location>
        <begin position="296"/>
        <end position="318"/>
    </location>
</feature>
<evidence type="ECO:0000256" key="3">
    <source>
        <dbReference type="ARBA" id="ARBA00022737"/>
    </source>
</evidence>
<accession>A0AAD8T8P5</accession>
<comment type="caution">
    <text evidence="9">The sequence shown here is derived from an EMBL/GenBank/DDBJ whole genome shotgun (WGS) entry which is preliminary data.</text>
</comment>
<dbReference type="Proteomes" id="UP001231189">
    <property type="component" value="Unassembled WGS sequence"/>
</dbReference>
<dbReference type="InterPro" id="IPR026961">
    <property type="entry name" value="PGG_dom"/>
</dbReference>
<dbReference type="GO" id="GO:0005886">
    <property type="term" value="C:plasma membrane"/>
    <property type="evidence" value="ECO:0007669"/>
    <property type="project" value="TreeGrafter"/>
</dbReference>
<dbReference type="Pfam" id="PF13962">
    <property type="entry name" value="PGG"/>
    <property type="match status" value="1"/>
</dbReference>
<reference evidence="9" key="1">
    <citation type="submission" date="2023-07" db="EMBL/GenBank/DDBJ databases">
        <title>A chromosome-level genome assembly of Lolium multiflorum.</title>
        <authorList>
            <person name="Chen Y."/>
            <person name="Copetti D."/>
            <person name="Kolliker R."/>
            <person name="Studer B."/>
        </authorList>
    </citation>
    <scope>NUCLEOTIDE SEQUENCE</scope>
    <source>
        <strain evidence="9">02402/16</strain>
        <tissue evidence="9">Leaf</tissue>
    </source>
</reference>
<proteinExistence type="predicted"/>
<feature type="domain" description="PGG" evidence="8">
    <location>
        <begin position="138"/>
        <end position="247"/>
    </location>
</feature>
<dbReference type="EMBL" id="JAUUTY010000002">
    <property type="protein sequence ID" value="KAK1677309.1"/>
    <property type="molecule type" value="Genomic_DNA"/>
</dbReference>
<dbReference type="PANTHER" id="PTHR24186">
    <property type="entry name" value="PROTEIN PHOSPHATASE 1 REGULATORY SUBUNIT"/>
    <property type="match status" value="1"/>
</dbReference>
<evidence type="ECO:0000256" key="6">
    <source>
        <dbReference type="ARBA" id="ARBA00023136"/>
    </source>
</evidence>
<organism evidence="9 10">
    <name type="scientific">Lolium multiflorum</name>
    <name type="common">Italian ryegrass</name>
    <name type="synonym">Lolium perenne subsp. multiflorum</name>
    <dbReference type="NCBI Taxonomy" id="4521"/>
    <lineage>
        <taxon>Eukaryota</taxon>
        <taxon>Viridiplantae</taxon>
        <taxon>Streptophyta</taxon>
        <taxon>Embryophyta</taxon>
        <taxon>Tracheophyta</taxon>
        <taxon>Spermatophyta</taxon>
        <taxon>Magnoliopsida</taxon>
        <taxon>Liliopsida</taxon>
        <taxon>Poales</taxon>
        <taxon>Poaceae</taxon>
        <taxon>BOP clade</taxon>
        <taxon>Pooideae</taxon>
        <taxon>Poodae</taxon>
        <taxon>Poeae</taxon>
        <taxon>Poeae Chloroplast Group 2 (Poeae type)</taxon>
        <taxon>Loliodinae</taxon>
        <taxon>Loliinae</taxon>
        <taxon>Lolium</taxon>
    </lineage>
</organism>
<evidence type="ECO:0000313" key="9">
    <source>
        <dbReference type="EMBL" id="KAK1677309.1"/>
    </source>
</evidence>
<evidence type="ECO:0000256" key="5">
    <source>
        <dbReference type="ARBA" id="ARBA00023043"/>
    </source>
</evidence>
<feature type="transmembrane region" description="Helical" evidence="7">
    <location>
        <begin position="183"/>
        <end position="210"/>
    </location>
</feature>
<evidence type="ECO:0000259" key="8">
    <source>
        <dbReference type="Pfam" id="PF13962"/>
    </source>
</evidence>
<feature type="transmembrane region" description="Helical" evidence="7">
    <location>
        <begin position="260"/>
        <end position="284"/>
    </location>
</feature>
<evidence type="ECO:0000313" key="10">
    <source>
        <dbReference type="Proteomes" id="UP001231189"/>
    </source>
</evidence>
<name>A0AAD8T8P5_LOLMU</name>
<keyword evidence="3" id="KW-0677">Repeat</keyword>
<keyword evidence="6 7" id="KW-0472">Membrane</keyword>